<comment type="subcellular location">
    <subcellularLocation>
        <location evidence="2">Cytoplasm</location>
    </subcellularLocation>
</comment>
<keyword evidence="7 10" id="KW-0413">Isomerase</keyword>
<dbReference type="InterPro" id="IPR001179">
    <property type="entry name" value="PPIase_FKBP_dom"/>
</dbReference>
<evidence type="ECO:0000256" key="6">
    <source>
        <dbReference type="ARBA" id="ARBA00023186"/>
    </source>
</evidence>
<proteinExistence type="inferred from homology"/>
<dbReference type="InterPro" id="IPR046357">
    <property type="entry name" value="PPIase_dom_sf"/>
</dbReference>
<evidence type="ECO:0000256" key="10">
    <source>
        <dbReference type="PROSITE-ProRule" id="PRU00277"/>
    </source>
</evidence>
<evidence type="ECO:0000256" key="1">
    <source>
        <dbReference type="ARBA" id="ARBA00000971"/>
    </source>
</evidence>
<evidence type="ECO:0000256" key="2">
    <source>
        <dbReference type="ARBA" id="ARBA00004496"/>
    </source>
</evidence>
<dbReference type="Pfam" id="PF05698">
    <property type="entry name" value="Trigger_C"/>
    <property type="match status" value="1"/>
</dbReference>
<dbReference type="InterPro" id="IPR037041">
    <property type="entry name" value="Trigger_fac_C_sf"/>
</dbReference>
<dbReference type="InterPro" id="IPR027304">
    <property type="entry name" value="Trigger_fact/SurA_dom_sf"/>
</dbReference>
<dbReference type="Pfam" id="PF00254">
    <property type="entry name" value="FKBP_C"/>
    <property type="match status" value="1"/>
</dbReference>
<dbReference type="GO" id="GO:0051301">
    <property type="term" value="P:cell division"/>
    <property type="evidence" value="ECO:0007669"/>
    <property type="project" value="UniProtKB-KW"/>
</dbReference>
<dbReference type="RefSeq" id="WP_283827396.1">
    <property type="nucleotide sequence ID" value="NZ_JASDDP010000024.1"/>
</dbReference>
<dbReference type="InterPro" id="IPR008880">
    <property type="entry name" value="Trigger_fac_C"/>
</dbReference>
<evidence type="ECO:0000256" key="4">
    <source>
        <dbReference type="ARBA" id="ARBA00022618"/>
    </source>
</evidence>
<accession>A0AAJ1UX54</accession>
<dbReference type="AlphaFoldDB" id="A0AAJ1UX54"/>
<dbReference type="GO" id="GO:0006457">
    <property type="term" value="P:protein folding"/>
    <property type="evidence" value="ECO:0007669"/>
    <property type="project" value="InterPro"/>
</dbReference>
<evidence type="ECO:0000256" key="7">
    <source>
        <dbReference type="ARBA" id="ARBA00023235"/>
    </source>
</evidence>
<comment type="similarity">
    <text evidence="3">Belongs to the FKBP-type PPIase family. Tig subfamily.</text>
</comment>
<evidence type="ECO:0000256" key="9">
    <source>
        <dbReference type="ARBA" id="ARBA00024849"/>
    </source>
</evidence>
<dbReference type="GO" id="GO:0015031">
    <property type="term" value="P:protein transport"/>
    <property type="evidence" value="ECO:0007669"/>
    <property type="project" value="InterPro"/>
</dbReference>
<protein>
    <recommendedName>
        <fullName evidence="10">peptidylprolyl isomerase</fullName>
        <ecNumber evidence="10">5.2.1.8</ecNumber>
    </recommendedName>
</protein>
<keyword evidence="6" id="KW-0143">Chaperone</keyword>
<dbReference type="GO" id="GO:0005737">
    <property type="term" value="C:cytoplasm"/>
    <property type="evidence" value="ECO:0007669"/>
    <property type="project" value="UniProtKB-SubCell"/>
</dbReference>
<name>A0AAJ1UX54_9MOLU</name>
<dbReference type="EMBL" id="JASDDP010000024">
    <property type="protein sequence ID" value="MDJ1646015.1"/>
    <property type="molecule type" value="Genomic_DNA"/>
</dbReference>
<sequence>MKINEESKTLIVNEIIDKEFYQAHVNALKEQIKEKIKDEKEQIWIPTINYFILTRGRNLVLKLQQETNKVLFLISEPKIIKASDEEAVIELTFAYQDAKEKLVIDFKATPNEINQDLIDSYVKKDIDTILKTKMKEIILEKASENGDYLEFDFIGKKDGIPFEGGSANNYKLLLGAGQFIPSLESQLVGLKAGDEVDLDVDFPADYHSETLAGQKTVFSIKVHKVFKNEQPDFNDEFVKSLAIVNVNTTKDLKELIAKRQKELFLSNEDEIFAKLASIEIAEKNNIIPNKELIDIQLEIRHKEIEAQMQSSGYTIAQFLEMSGMSQESFDMQIKKELEQEVKALITEAIIIFHENITPSEENFDELANRLSIIKNVDVSQIKMELIKQHKKDIYVTHYSYVKFLKNKKGV</sequence>
<reference evidence="12" key="1">
    <citation type="submission" date="2023-05" db="EMBL/GenBank/DDBJ databases">
        <title>Mycoplasma phocimorsus sp. nov., isolated from Scandinavian patients with seal finger or septic arthritis after contact with seals.</title>
        <authorList>
            <person name="Skafte-Holm A."/>
            <person name="Pedersen T.R."/>
            <person name="Froelund M."/>
            <person name="Stegger M."/>
            <person name="Qvortrup K."/>
            <person name="Michaels D.L."/>
            <person name="Brown D.R."/>
            <person name="Jensen J.S."/>
        </authorList>
    </citation>
    <scope>NUCLEOTIDE SEQUENCE</scope>
    <source>
        <strain evidence="12">M5725</strain>
    </source>
</reference>
<organism evidence="12 13">
    <name type="scientific">Mycoplasma phocimorsus</name>
    <dbReference type="NCBI Taxonomy" id="3045839"/>
    <lineage>
        <taxon>Bacteria</taxon>
        <taxon>Bacillati</taxon>
        <taxon>Mycoplasmatota</taxon>
        <taxon>Mollicutes</taxon>
        <taxon>Mycoplasmataceae</taxon>
        <taxon>Mycoplasma</taxon>
    </lineage>
</organism>
<evidence type="ECO:0000313" key="13">
    <source>
        <dbReference type="Proteomes" id="UP001224428"/>
    </source>
</evidence>
<comment type="caution">
    <text evidence="12">The sequence shown here is derived from an EMBL/GenBank/DDBJ whole genome shotgun (WGS) entry which is preliminary data.</text>
</comment>
<keyword evidence="5 10" id="KW-0697">Rotamase</keyword>
<gene>
    <name evidence="12" type="ORF">QLQ80_02920</name>
</gene>
<evidence type="ECO:0000256" key="3">
    <source>
        <dbReference type="ARBA" id="ARBA00005464"/>
    </source>
</evidence>
<dbReference type="EC" id="5.2.1.8" evidence="10"/>
<dbReference type="Gene3D" id="1.10.3120.10">
    <property type="entry name" value="Trigger factor, C-terminal domain"/>
    <property type="match status" value="1"/>
</dbReference>
<dbReference type="SUPFAM" id="SSF109998">
    <property type="entry name" value="Triger factor/SurA peptide-binding domain-like"/>
    <property type="match status" value="1"/>
</dbReference>
<dbReference type="PROSITE" id="PS50059">
    <property type="entry name" value="FKBP_PPIASE"/>
    <property type="match status" value="1"/>
</dbReference>
<dbReference type="FunFam" id="3.10.50.40:FF:000001">
    <property type="entry name" value="Trigger factor"/>
    <property type="match status" value="1"/>
</dbReference>
<keyword evidence="13" id="KW-1185">Reference proteome</keyword>
<dbReference type="GO" id="GO:0003755">
    <property type="term" value="F:peptidyl-prolyl cis-trans isomerase activity"/>
    <property type="evidence" value="ECO:0007669"/>
    <property type="project" value="UniProtKB-KW"/>
</dbReference>
<feature type="domain" description="PPIase FKBP-type" evidence="11">
    <location>
        <begin position="146"/>
        <end position="234"/>
    </location>
</feature>
<dbReference type="SUPFAM" id="SSF54534">
    <property type="entry name" value="FKBP-like"/>
    <property type="match status" value="1"/>
</dbReference>
<keyword evidence="8" id="KW-0131">Cell cycle</keyword>
<comment type="function">
    <text evidence="9">Involved in protein export. Acts as a chaperone by maintaining the newly synthesized protein in an open conformation. Functions as a peptidyl-prolyl cis-trans isomerase.</text>
</comment>
<dbReference type="Gene3D" id="3.10.50.40">
    <property type="match status" value="1"/>
</dbReference>
<evidence type="ECO:0000313" key="12">
    <source>
        <dbReference type="EMBL" id="MDJ1646015.1"/>
    </source>
</evidence>
<evidence type="ECO:0000256" key="8">
    <source>
        <dbReference type="ARBA" id="ARBA00023306"/>
    </source>
</evidence>
<dbReference type="Proteomes" id="UP001224428">
    <property type="component" value="Unassembled WGS sequence"/>
</dbReference>
<evidence type="ECO:0000259" key="11">
    <source>
        <dbReference type="PROSITE" id="PS50059"/>
    </source>
</evidence>
<comment type="catalytic activity">
    <reaction evidence="1 10">
        <text>[protein]-peptidylproline (omega=180) = [protein]-peptidylproline (omega=0)</text>
        <dbReference type="Rhea" id="RHEA:16237"/>
        <dbReference type="Rhea" id="RHEA-COMP:10747"/>
        <dbReference type="Rhea" id="RHEA-COMP:10748"/>
        <dbReference type="ChEBI" id="CHEBI:83833"/>
        <dbReference type="ChEBI" id="CHEBI:83834"/>
        <dbReference type="EC" id="5.2.1.8"/>
    </reaction>
</comment>
<evidence type="ECO:0000256" key="5">
    <source>
        <dbReference type="ARBA" id="ARBA00023110"/>
    </source>
</evidence>
<keyword evidence="4" id="KW-0132">Cell division</keyword>